<organism evidence="1 2">
    <name type="scientific">Irpex rosettiformis</name>
    <dbReference type="NCBI Taxonomy" id="378272"/>
    <lineage>
        <taxon>Eukaryota</taxon>
        <taxon>Fungi</taxon>
        <taxon>Dikarya</taxon>
        <taxon>Basidiomycota</taxon>
        <taxon>Agaricomycotina</taxon>
        <taxon>Agaricomycetes</taxon>
        <taxon>Polyporales</taxon>
        <taxon>Irpicaceae</taxon>
        <taxon>Irpex</taxon>
    </lineage>
</organism>
<comment type="caution">
    <text evidence="1">The sequence shown here is derived from an EMBL/GenBank/DDBJ whole genome shotgun (WGS) entry which is preliminary data.</text>
</comment>
<name>A0ACB8TPN6_9APHY</name>
<gene>
    <name evidence="1" type="ORF">BDY19DRAFT_609178</name>
</gene>
<evidence type="ECO:0000313" key="2">
    <source>
        <dbReference type="Proteomes" id="UP001055072"/>
    </source>
</evidence>
<sequence length="359" mass="37008">MSAPGRPQPPPSGYSSSIKRRAETPPLSSSAPRSGYPTSVLHPLSHKVSSCVARSCHSSSSPSPFPPLPFLFREDLSRGTQSPASRSFGSLLSLPREVTAVMLKLVTLEMPTVALSPNRLAHGVTSTTALALLWAATEAGLAPVTPTAVTAATAAVGVAREVTAATRRLATLETLTAEASPTLAGTSSTDLGHPRVGMVDTVPVVVPLVVTEVTLSVSLLQSQETPTLSLNPRRVVTAVTLRLVTLVLPTVVLSTSRLALGDPSTMALAPLKEVTVVRRGPATPTAVMAVQSMVGEAKEATVATLSLVTLEMLTAEASPTLAGTSSTDLARRRAGMADTATAEMLSVATVATSTKQIDV</sequence>
<evidence type="ECO:0000313" key="1">
    <source>
        <dbReference type="EMBL" id="KAI0083891.1"/>
    </source>
</evidence>
<proteinExistence type="predicted"/>
<keyword evidence="2" id="KW-1185">Reference proteome</keyword>
<protein>
    <submittedName>
        <fullName evidence="1">Uncharacterized protein</fullName>
    </submittedName>
</protein>
<dbReference type="EMBL" id="MU274951">
    <property type="protein sequence ID" value="KAI0083891.1"/>
    <property type="molecule type" value="Genomic_DNA"/>
</dbReference>
<accession>A0ACB8TPN6</accession>
<dbReference type="Proteomes" id="UP001055072">
    <property type="component" value="Unassembled WGS sequence"/>
</dbReference>
<reference evidence="1" key="1">
    <citation type="journal article" date="2021" name="Environ. Microbiol.">
        <title>Gene family expansions and transcriptome signatures uncover fungal adaptations to wood decay.</title>
        <authorList>
            <person name="Hage H."/>
            <person name="Miyauchi S."/>
            <person name="Viragh M."/>
            <person name="Drula E."/>
            <person name="Min B."/>
            <person name="Chaduli D."/>
            <person name="Navarro D."/>
            <person name="Favel A."/>
            <person name="Norest M."/>
            <person name="Lesage-Meessen L."/>
            <person name="Balint B."/>
            <person name="Merenyi Z."/>
            <person name="de Eugenio L."/>
            <person name="Morin E."/>
            <person name="Martinez A.T."/>
            <person name="Baldrian P."/>
            <person name="Stursova M."/>
            <person name="Martinez M.J."/>
            <person name="Novotny C."/>
            <person name="Magnuson J.K."/>
            <person name="Spatafora J.W."/>
            <person name="Maurice S."/>
            <person name="Pangilinan J."/>
            <person name="Andreopoulos W."/>
            <person name="LaButti K."/>
            <person name="Hundley H."/>
            <person name="Na H."/>
            <person name="Kuo A."/>
            <person name="Barry K."/>
            <person name="Lipzen A."/>
            <person name="Henrissat B."/>
            <person name="Riley R."/>
            <person name="Ahrendt S."/>
            <person name="Nagy L.G."/>
            <person name="Grigoriev I.V."/>
            <person name="Martin F."/>
            <person name="Rosso M.N."/>
        </authorList>
    </citation>
    <scope>NUCLEOTIDE SEQUENCE</scope>
    <source>
        <strain evidence="1">CBS 384.51</strain>
    </source>
</reference>